<dbReference type="AlphaFoldDB" id="A0A1I5DL47"/>
<dbReference type="InterPro" id="IPR009921">
    <property type="entry name" value="YehS-like"/>
</dbReference>
<name>A0A1I5DL47_9NEIS</name>
<sequence>MTNNDILRSLRYALDISDVAVAKMIALAEQQVDKADIIGMMKKEDEEGYLPCSNAVLTAFLDGLIVQKRGKMEPKPGQAPEPVSEFNYNLVLKKIRIALELKEDDILAMLELANFRLSKPELSALFRKPDHKNYRPCKEQFLRNFLKGLALRLRAADGA</sequence>
<dbReference type="EMBL" id="FOVE01000026">
    <property type="protein sequence ID" value="SFN99979.1"/>
    <property type="molecule type" value="Genomic_DNA"/>
</dbReference>
<accession>A0A1I5DL47</accession>
<dbReference type="Proteomes" id="UP000242869">
    <property type="component" value="Unassembled WGS sequence"/>
</dbReference>
<dbReference type="Pfam" id="PF07308">
    <property type="entry name" value="DUF1456"/>
    <property type="match status" value="2"/>
</dbReference>
<evidence type="ECO:0000313" key="1">
    <source>
        <dbReference type="EMBL" id="SFN99979.1"/>
    </source>
</evidence>
<keyword evidence="2" id="KW-1185">Reference proteome</keyword>
<dbReference type="OrthoDB" id="9788465at2"/>
<organism evidence="1 2">
    <name type="scientific">Formivibrio citricus</name>
    <dbReference type="NCBI Taxonomy" id="83765"/>
    <lineage>
        <taxon>Bacteria</taxon>
        <taxon>Pseudomonadati</taxon>
        <taxon>Pseudomonadota</taxon>
        <taxon>Betaproteobacteria</taxon>
        <taxon>Neisseriales</taxon>
        <taxon>Chitinibacteraceae</taxon>
        <taxon>Formivibrio</taxon>
    </lineage>
</organism>
<proteinExistence type="predicted"/>
<protein>
    <submittedName>
        <fullName evidence="1">Uncharacterized conserved protein YehS, DUF1456 family</fullName>
    </submittedName>
</protein>
<dbReference type="PANTHER" id="PTHR37805:SF1">
    <property type="entry name" value="CYTOPLASMIC PROTEIN"/>
    <property type="match status" value="1"/>
</dbReference>
<dbReference type="STRING" id="83765.SAMN05660284_02690"/>
<dbReference type="RefSeq" id="WP_091197858.1">
    <property type="nucleotide sequence ID" value="NZ_FOVE01000026.1"/>
</dbReference>
<reference evidence="2" key="1">
    <citation type="submission" date="2016-10" db="EMBL/GenBank/DDBJ databases">
        <authorList>
            <person name="Varghese N."/>
            <person name="Submissions S."/>
        </authorList>
    </citation>
    <scope>NUCLEOTIDE SEQUENCE [LARGE SCALE GENOMIC DNA]</scope>
    <source>
        <strain evidence="2">DSM 6150</strain>
    </source>
</reference>
<gene>
    <name evidence="1" type="ORF">SAMN05660284_02690</name>
</gene>
<evidence type="ECO:0000313" key="2">
    <source>
        <dbReference type="Proteomes" id="UP000242869"/>
    </source>
</evidence>
<dbReference type="PANTHER" id="PTHR37805">
    <property type="entry name" value="CYTOPLASMIC PROTEIN-RELATED"/>
    <property type="match status" value="1"/>
</dbReference>